<evidence type="ECO:0000313" key="2">
    <source>
        <dbReference type="Proteomes" id="UP000005388"/>
    </source>
</evidence>
<dbReference type="EMBL" id="AEUZ02000001">
    <property type="protein sequence ID" value="EHJ55989.1"/>
    <property type="molecule type" value="Genomic_DNA"/>
</dbReference>
<keyword evidence="2" id="KW-1185">Reference proteome</keyword>
<dbReference type="STRING" id="764291.STRUR_2133"/>
<evidence type="ECO:0000313" key="1">
    <source>
        <dbReference type="EMBL" id="EHJ55989.1"/>
    </source>
</evidence>
<dbReference type="InterPro" id="IPR028105">
    <property type="entry name" value="DUF4651"/>
</dbReference>
<gene>
    <name evidence="1" type="ORF">STRUR_2133</name>
</gene>
<dbReference type="Gene3D" id="3.10.450.400">
    <property type="entry name" value="Uncharacterised protein PF15513, DUF4651"/>
    <property type="match status" value="1"/>
</dbReference>
<proteinExistence type="predicted"/>
<dbReference type="AlphaFoldDB" id="G5KES4"/>
<dbReference type="Proteomes" id="UP000005388">
    <property type="component" value="Unassembled WGS sequence"/>
</dbReference>
<comment type="caution">
    <text evidence="1">The sequence shown here is derived from an EMBL/GenBank/DDBJ whole genome shotgun (WGS) entry which is preliminary data.</text>
</comment>
<evidence type="ECO:0008006" key="3">
    <source>
        <dbReference type="Google" id="ProtNLM"/>
    </source>
</evidence>
<dbReference type="Pfam" id="PF15513">
    <property type="entry name" value="DUF4651"/>
    <property type="match status" value="1"/>
</dbReference>
<name>G5KES4_9STRE</name>
<accession>G5KES4</accession>
<organism evidence="1 2">
    <name type="scientific">Streptococcus urinalis 2285-97</name>
    <dbReference type="NCBI Taxonomy" id="764291"/>
    <lineage>
        <taxon>Bacteria</taxon>
        <taxon>Bacillati</taxon>
        <taxon>Bacillota</taxon>
        <taxon>Bacilli</taxon>
        <taxon>Lactobacillales</taxon>
        <taxon>Streptococcaceae</taxon>
        <taxon>Streptococcus</taxon>
    </lineage>
</organism>
<protein>
    <recommendedName>
        <fullName evidence="3">DUF4651 domain-containing protein</fullName>
    </recommendedName>
</protein>
<sequence length="95" mass="10810">MKNKMKILGTSLTLVGLAGSFLLTLTLKDEYNQKKRNKVTAQIRSFFEELGTIEVLFLNSYSSNKEMITGGVIMSNGKEYEFTFKNKAIAYREVK</sequence>
<reference evidence="1 2" key="1">
    <citation type="journal article" date="2014" name="Int. J. Syst. Evol. Microbiol.">
        <title>Phylogenomics and the dynamic genome evolution of the genus Streptococcus.</title>
        <authorList>
            <consortium name="The Broad Institute Genome Sequencing Platform"/>
            <person name="Richards V.P."/>
            <person name="Palmer S.R."/>
            <person name="Pavinski Bitar P.D."/>
            <person name="Qin X."/>
            <person name="Weinstock G.M."/>
            <person name="Highlander S.K."/>
            <person name="Town C.D."/>
            <person name="Burne R.A."/>
            <person name="Stanhope M.J."/>
        </authorList>
    </citation>
    <scope>NUCLEOTIDE SEQUENCE [LARGE SCALE GENOMIC DNA]</scope>
    <source>
        <strain evidence="1 2">2285-97</strain>
    </source>
</reference>